<organism evidence="1">
    <name type="scientific">Rhizophagus irregularis (strain DAOM 181602 / DAOM 197198 / MUCL 43194)</name>
    <name type="common">Arbuscular mycorrhizal fungus</name>
    <name type="synonym">Glomus intraradices</name>
    <dbReference type="NCBI Taxonomy" id="747089"/>
    <lineage>
        <taxon>Eukaryota</taxon>
        <taxon>Fungi</taxon>
        <taxon>Fungi incertae sedis</taxon>
        <taxon>Mucoromycota</taxon>
        <taxon>Glomeromycotina</taxon>
        <taxon>Glomeromycetes</taxon>
        <taxon>Glomerales</taxon>
        <taxon>Glomeraceae</taxon>
        <taxon>Rhizophagus</taxon>
    </lineage>
</organism>
<dbReference type="EMBL" id="KI283576">
    <property type="protein sequence ID" value="ESA13771.1"/>
    <property type="molecule type" value="Genomic_DNA"/>
</dbReference>
<gene>
    <name evidence="1" type="ORF">GLOINDRAFT_25678</name>
</gene>
<sequence>MYNFVISFRTTSGGDVFINDPSVFLRRAPPPDCESTTTKYDRNNSGPVHYASFHT</sequence>
<protein>
    <submittedName>
        <fullName evidence="1">Uncharacterized protein</fullName>
    </submittedName>
</protein>
<name>U9UDU2_RHIID</name>
<dbReference type="AlphaFoldDB" id="U9UDU2"/>
<evidence type="ECO:0000313" key="1">
    <source>
        <dbReference type="EMBL" id="ESA13771.1"/>
    </source>
</evidence>
<reference evidence="1" key="1">
    <citation type="submission" date="2013-07" db="EMBL/GenBank/DDBJ databases">
        <title>The genome of an arbuscular mycorrhizal fungus provides insights into the evolution of the oldest plant symbiosis.</title>
        <authorList>
            <consortium name="DOE Joint Genome Institute"/>
            <person name="Tisserant E."/>
            <person name="Malbreil M."/>
            <person name="Kuo A."/>
            <person name="Kohler A."/>
            <person name="Symeonidi A."/>
            <person name="Balestrini R."/>
            <person name="Charron P."/>
            <person name="Duensing N."/>
            <person name="Frei-dit-Frey N."/>
            <person name="Gianinazzi-Pearson V."/>
            <person name="Gilbert B."/>
            <person name="Handa Y."/>
            <person name="Hijri M."/>
            <person name="Kaul R."/>
            <person name="Kawaguchi M."/>
            <person name="Krajinski F."/>
            <person name="Lammers P."/>
            <person name="Lapierre D."/>
            <person name="Masclaux F.G."/>
            <person name="Murat C."/>
            <person name="Morin E."/>
            <person name="Ndikumana S."/>
            <person name="Pagni M."/>
            <person name="Petitpierre D."/>
            <person name="Requena N."/>
            <person name="Rosikiewicz P."/>
            <person name="Riley R."/>
            <person name="Saito K."/>
            <person name="San Clemente H."/>
            <person name="Shapiro H."/>
            <person name="van Tuinen D."/>
            <person name="Becard G."/>
            <person name="Bonfante P."/>
            <person name="Paszkowski U."/>
            <person name="Shachar-Hill Y."/>
            <person name="Young J.P."/>
            <person name="Sanders I.R."/>
            <person name="Henrissat B."/>
            <person name="Rensing S.A."/>
            <person name="Grigoriev I.V."/>
            <person name="Corradi N."/>
            <person name="Roux C."/>
            <person name="Martin F."/>
        </authorList>
    </citation>
    <scope>NUCLEOTIDE SEQUENCE</scope>
    <source>
        <strain evidence="1">DAOM 197198</strain>
    </source>
</reference>
<accession>U9UDU2</accession>
<dbReference type="HOGENOM" id="CLU_3033525_0_0_1"/>
<proteinExistence type="predicted"/>